<dbReference type="SFLD" id="SFLDG01061">
    <property type="entry name" value="methylthiotransferase"/>
    <property type="match status" value="1"/>
</dbReference>
<dbReference type="InterPro" id="IPR058240">
    <property type="entry name" value="rSAM_sf"/>
</dbReference>
<protein>
    <recommendedName>
        <fullName evidence="10 13">tRNA-2-methylthio-N(6)-dimethylallyladenosine synthase</fullName>
        <ecNumber evidence="8 13">2.8.4.3</ecNumber>
    </recommendedName>
    <alternativeName>
        <fullName evidence="12 13">(Dimethylallyl)adenosine tRNA methylthiotransferase MiaB</fullName>
    </alternativeName>
    <alternativeName>
        <fullName evidence="11 13">tRNA-i(6)A37 methylthiotransferase</fullName>
    </alternativeName>
</protein>
<comment type="subcellular location">
    <subcellularLocation>
        <location evidence="13">Cytoplasm</location>
    </subcellularLocation>
</comment>
<dbReference type="Pfam" id="PF01938">
    <property type="entry name" value="TRAM"/>
    <property type="match status" value="1"/>
</dbReference>
<dbReference type="RefSeq" id="WP_226392645.1">
    <property type="nucleotide sequence ID" value="NZ_JADCKB010000011.1"/>
</dbReference>
<feature type="binding site" evidence="13">
    <location>
        <position position="194"/>
    </location>
    <ligand>
        <name>[4Fe-4S] cluster</name>
        <dbReference type="ChEBI" id="CHEBI:49883"/>
        <label>2</label>
        <note>4Fe-4S-S-AdoMet</note>
    </ligand>
</feature>
<keyword evidence="6 13" id="KW-0408">Iron</keyword>
<dbReference type="InterPro" id="IPR006638">
    <property type="entry name" value="Elp3/MiaA/NifB-like_rSAM"/>
</dbReference>
<dbReference type="SUPFAM" id="SSF102114">
    <property type="entry name" value="Radical SAM enzymes"/>
    <property type="match status" value="1"/>
</dbReference>
<evidence type="ECO:0000256" key="11">
    <source>
        <dbReference type="ARBA" id="ARBA00080698"/>
    </source>
</evidence>
<dbReference type="Proteomes" id="UP000806542">
    <property type="component" value="Unassembled WGS sequence"/>
</dbReference>
<dbReference type="PROSITE" id="PS51918">
    <property type="entry name" value="RADICAL_SAM"/>
    <property type="match status" value="1"/>
</dbReference>
<comment type="subunit">
    <text evidence="13">Monomer.</text>
</comment>
<organism evidence="17 18">
    <name type="scientific">Ructibacterium gallinarum</name>
    <dbReference type="NCBI Taxonomy" id="2779355"/>
    <lineage>
        <taxon>Bacteria</taxon>
        <taxon>Bacillati</taxon>
        <taxon>Bacillota</taxon>
        <taxon>Clostridia</taxon>
        <taxon>Eubacteriales</taxon>
        <taxon>Oscillospiraceae</taxon>
        <taxon>Ructibacterium</taxon>
    </lineage>
</organism>
<evidence type="ECO:0000313" key="18">
    <source>
        <dbReference type="Proteomes" id="UP000806542"/>
    </source>
</evidence>
<evidence type="ECO:0000259" key="14">
    <source>
        <dbReference type="PROSITE" id="PS50926"/>
    </source>
</evidence>
<feature type="binding site" evidence="13">
    <location>
        <position position="78"/>
    </location>
    <ligand>
        <name>[4Fe-4S] cluster</name>
        <dbReference type="ChEBI" id="CHEBI:49883"/>
        <label>1</label>
    </ligand>
</feature>
<dbReference type="GO" id="GO:0005829">
    <property type="term" value="C:cytosol"/>
    <property type="evidence" value="ECO:0007669"/>
    <property type="project" value="TreeGrafter"/>
</dbReference>
<dbReference type="FunFam" id="3.80.30.20:FF:000001">
    <property type="entry name" value="tRNA-2-methylthio-N(6)-dimethylallyladenosine synthase 2"/>
    <property type="match status" value="1"/>
</dbReference>
<feature type="domain" description="MTTase N-terminal" evidence="15">
    <location>
        <begin position="33"/>
        <end position="151"/>
    </location>
</feature>
<dbReference type="EMBL" id="JADCKB010000011">
    <property type="protein sequence ID" value="MBE5040095.1"/>
    <property type="molecule type" value="Genomic_DNA"/>
</dbReference>
<comment type="caution">
    <text evidence="17">The sequence shown here is derived from an EMBL/GenBank/DDBJ whole genome shotgun (WGS) entry which is preliminary data.</text>
</comment>
<keyword evidence="2 13" id="KW-0004">4Fe-4S</keyword>
<dbReference type="InterPro" id="IPR013848">
    <property type="entry name" value="Methylthiotransferase_N"/>
</dbReference>
<dbReference type="InterPro" id="IPR023404">
    <property type="entry name" value="rSAM_horseshoe"/>
</dbReference>
<feature type="domain" description="TRAM" evidence="14">
    <location>
        <begin position="406"/>
        <end position="469"/>
    </location>
</feature>
<keyword evidence="5 13" id="KW-0479">Metal-binding</keyword>
<comment type="similarity">
    <text evidence="13">Belongs to the methylthiotransferase family. MiaB subfamily.</text>
</comment>
<dbReference type="Gene3D" id="2.40.50.140">
    <property type="entry name" value="Nucleic acid-binding proteins"/>
    <property type="match status" value="1"/>
</dbReference>
<comment type="cofactor">
    <cofactor evidence="13">
        <name>[4Fe-4S] cluster</name>
        <dbReference type="ChEBI" id="CHEBI:49883"/>
    </cofactor>
    <text evidence="13">Binds 2 [4Fe-4S] clusters. One cluster is coordinated with 3 cysteines and an exchangeable S-adenosyl-L-methionine.</text>
</comment>
<dbReference type="InterPro" id="IPR012340">
    <property type="entry name" value="NA-bd_OB-fold"/>
</dbReference>
<feature type="domain" description="Radical SAM core" evidence="16">
    <location>
        <begin position="173"/>
        <end position="403"/>
    </location>
</feature>
<dbReference type="SFLD" id="SFLDG01082">
    <property type="entry name" value="B12-binding_domain_containing"/>
    <property type="match status" value="1"/>
</dbReference>
<dbReference type="PANTHER" id="PTHR43020">
    <property type="entry name" value="CDK5 REGULATORY SUBUNIT-ASSOCIATED PROTEIN 1"/>
    <property type="match status" value="1"/>
</dbReference>
<evidence type="ECO:0000256" key="13">
    <source>
        <dbReference type="HAMAP-Rule" id="MF_01864"/>
    </source>
</evidence>
<dbReference type="SFLD" id="SFLDS00029">
    <property type="entry name" value="Radical_SAM"/>
    <property type="match status" value="1"/>
</dbReference>
<dbReference type="InterPro" id="IPR038135">
    <property type="entry name" value="Methylthiotransferase_N_sf"/>
</dbReference>
<evidence type="ECO:0000256" key="10">
    <source>
        <dbReference type="ARBA" id="ARBA00068570"/>
    </source>
</evidence>
<keyword evidence="18" id="KW-1185">Reference proteome</keyword>
<dbReference type="SMART" id="SM00729">
    <property type="entry name" value="Elp3"/>
    <property type="match status" value="1"/>
</dbReference>
<evidence type="ECO:0000256" key="2">
    <source>
        <dbReference type="ARBA" id="ARBA00022485"/>
    </source>
</evidence>
<dbReference type="PROSITE" id="PS51449">
    <property type="entry name" value="MTTASE_N"/>
    <property type="match status" value="1"/>
</dbReference>
<dbReference type="EC" id="2.8.4.3" evidence="8 13"/>
<dbReference type="GO" id="GO:0051539">
    <property type="term" value="F:4 iron, 4 sulfur cluster binding"/>
    <property type="evidence" value="ECO:0007669"/>
    <property type="project" value="UniProtKB-UniRule"/>
</dbReference>
<evidence type="ECO:0000256" key="6">
    <source>
        <dbReference type="ARBA" id="ARBA00023004"/>
    </source>
</evidence>
<sequence length="472" mass="53776">MRQSKLVSAEEMAAQKNFIQQIHMFYCQQGKKPSAFVETYGCQQNASDSERLMGMLEEMGFSFCSEPDEADLVLYNTCAVRENAELRVFGNIGALKHVKRRRPEMVIGVCGCMMQQAHIAETIRKKYTHVDLVFGTHALYRFPELLWSVLQHQRIFEIADEEGRIAEGITSRRDMPPLARIPIIYGCNNFCTYCIVPYVRGRERSRKIQDILADVCDVAAKGYREVMLLGQNVNSYGNDLEEEIDFASLMRQVCRVEGIERVRFMTSHPKDLSDALIDTMAEEPKICKQLHLPVQSGSDRILRAMNRKYTVAEYLELVDKVRAKMPDIVLTTDIIVGFPGETNEDFEQTLAILKKVQYDTIFSFIYSKRVGTPAAQMPDVMTEEEKHRNFEKMLQVQNEISRRKNDAYHGKVVTVLVEGASKNNSENLTGRTEGGKVVNFPGNASLVGKFVRVRITQSQTWSLFGEIESEEA</sequence>
<evidence type="ECO:0000256" key="3">
    <source>
        <dbReference type="ARBA" id="ARBA00022679"/>
    </source>
</evidence>
<dbReference type="NCBIfam" id="TIGR00089">
    <property type="entry name" value="MiaB/RimO family radical SAM methylthiotransferase"/>
    <property type="match status" value="1"/>
</dbReference>
<proteinExistence type="inferred from homology"/>
<keyword evidence="7 13" id="KW-0411">Iron-sulfur</keyword>
<dbReference type="Gene3D" id="3.40.50.12160">
    <property type="entry name" value="Methylthiotransferase, N-terminal domain"/>
    <property type="match status" value="1"/>
</dbReference>
<dbReference type="InterPro" id="IPR007197">
    <property type="entry name" value="rSAM"/>
</dbReference>
<dbReference type="InterPro" id="IPR005839">
    <property type="entry name" value="Methylthiotransferase"/>
</dbReference>
<evidence type="ECO:0000259" key="15">
    <source>
        <dbReference type="PROSITE" id="PS51449"/>
    </source>
</evidence>
<dbReference type="FunFam" id="3.40.50.12160:FF:000003">
    <property type="entry name" value="CDK5 regulatory subunit-associated protein 1"/>
    <property type="match status" value="1"/>
</dbReference>
<dbReference type="Pfam" id="PF00919">
    <property type="entry name" value="UPF0004"/>
    <property type="match status" value="1"/>
</dbReference>
<dbReference type="AlphaFoldDB" id="A0A9D5M0M9"/>
<comment type="function">
    <text evidence="1 13">Catalyzes the methylthiolation of N6-(dimethylallyl)adenosine (i(6)A), leading to the formation of 2-methylthio-N6-(dimethylallyl)adenosine (ms(2)i(6)A) at position 37 in tRNAs that read codons beginning with uridine.</text>
</comment>
<evidence type="ECO:0000256" key="12">
    <source>
        <dbReference type="ARBA" id="ARBA00081141"/>
    </source>
</evidence>
<keyword evidence="4 13" id="KW-0949">S-adenosyl-L-methionine</keyword>
<dbReference type="Gene3D" id="3.80.30.20">
    <property type="entry name" value="tm_1862 like domain"/>
    <property type="match status" value="1"/>
</dbReference>
<evidence type="ECO:0000313" key="17">
    <source>
        <dbReference type="EMBL" id="MBE5040095.1"/>
    </source>
</evidence>
<keyword evidence="3 13" id="KW-0808">Transferase</keyword>
<accession>A0A9D5M0M9</accession>
<comment type="catalytic activity">
    <reaction evidence="9 13">
        <text>N(6)-dimethylallyladenosine(37) in tRNA + (sulfur carrier)-SH + AH2 + 2 S-adenosyl-L-methionine = 2-methylsulfanyl-N(6)-dimethylallyladenosine(37) in tRNA + (sulfur carrier)-H + 5'-deoxyadenosine + L-methionine + A + S-adenosyl-L-homocysteine + 2 H(+)</text>
        <dbReference type="Rhea" id="RHEA:37067"/>
        <dbReference type="Rhea" id="RHEA-COMP:10375"/>
        <dbReference type="Rhea" id="RHEA-COMP:10376"/>
        <dbReference type="Rhea" id="RHEA-COMP:14737"/>
        <dbReference type="Rhea" id="RHEA-COMP:14739"/>
        <dbReference type="ChEBI" id="CHEBI:13193"/>
        <dbReference type="ChEBI" id="CHEBI:15378"/>
        <dbReference type="ChEBI" id="CHEBI:17319"/>
        <dbReference type="ChEBI" id="CHEBI:17499"/>
        <dbReference type="ChEBI" id="CHEBI:29917"/>
        <dbReference type="ChEBI" id="CHEBI:57844"/>
        <dbReference type="ChEBI" id="CHEBI:57856"/>
        <dbReference type="ChEBI" id="CHEBI:59789"/>
        <dbReference type="ChEBI" id="CHEBI:64428"/>
        <dbReference type="ChEBI" id="CHEBI:74415"/>
        <dbReference type="ChEBI" id="CHEBI:74417"/>
        <dbReference type="EC" id="2.8.4.3"/>
    </reaction>
</comment>
<evidence type="ECO:0000256" key="4">
    <source>
        <dbReference type="ARBA" id="ARBA00022691"/>
    </source>
</evidence>
<dbReference type="PANTHER" id="PTHR43020:SF2">
    <property type="entry name" value="MITOCHONDRIAL TRNA METHYLTHIOTRANSFERASE CDK5RAP1"/>
    <property type="match status" value="1"/>
</dbReference>
<evidence type="ECO:0000259" key="16">
    <source>
        <dbReference type="PROSITE" id="PS51918"/>
    </source>
</evidence>
<dbReference type="InterPro" id="IPR020612">
    <property type="entry name" value="Methylthiotransferase_CS"/>
</dbReference>
<name>A0A9D5M0M9_9FIRM</name>
<dbReference type="GO" id="GO:0035597">
    <property type="term" value="F:tRNA-2-methylthio-N(6)-dimethylallyladenosine(37) synthase activity"/>
    <property type="evidence" value="ECO:0007669"/>
    <property type="project" value="UniProtKB-EC"/>
</dbReference>
<evidence type="ECO:0000256" key="8">
    <source>
        <dbReference type="ARBA" id="ARBA00033765"/>
    </source>
</evidence>
<dbReference type="InterPro" id="IPR002792">
    <property type="entry name" value="TRAM_dom"/>
</dbReference>
<dbReference type="Pfam" id="PF04055">
    <property type="entry name" value="Radical_SAM"/>
    <property type="match status" value="1"/>
</dbReference>
<feature type="binding site" evidence="13">
    <location>
        <position position="187"/>
    </location>
    <ligand>
        <name>[4Fe-4S] cluster</name>
        <dbReference type="ChEBI" id="CHEBI:49883"/>
        <label>2</label>
        <note>4Fe-4S-S-AdoMet</note>
    </ligand>
</feature>
<evidence type="ECO:0000256" key="7">
    <source>
        <dbReference type="ARBA" id="ARBA00023014"/>
    </source>
</evidence>
<dbReference type="SFLD" id="SFLDF00273">
    <property type="entry name" value="(dimethylallyl)adenosine_tRNA"/>
    <property type="match status" value="1"/>
</dbReference>
<dbReference type="PROSITE" id="PS01278">
    <property type="entry name" value="MTTASE_RADICAL"/>
    <property type="match status" value="1"/>
</dbReference>
<feature type="binding site" evidence="13">
    <location>
        <position position="191"/>
    </location>
    <ligand>
        <name>[4Fe-4S] cluster</name>
        <dbReference type="ChEBI" id="CHEBI:49883"/>
        <label>2</label>
        <note>4Fe-4S-S-AdoMet</note>
    </ligand>
</feature>
<dbReference type="InterPro" id="IPR006463">
    <property type="entry name" value="MiaB_methiolase"/>
</dbReference>
<dbReference type="PROSITE" id="PS50926">
    <property type="entry name" value="TRAM"/>
    <property type="match status" value="1"/>
</dbReference>
<gene>
    <name evidence="13 17" type="primary">miaB</name>
    <name evidence="17" type="ORF">INF28_06435</name>
</gene>
<dbReference type="GO" id="GO:0046872">
    <property type="term" value="F:metal ion binding"/>
    <property type="evidence" value="ECO:0007669"/>
    <property type="project" value="UniProtKB-KW"/>
</dbReference>
<evidence type="ECO:0000256" key="1">
    <source>
        <dbReference type="ARBA" id="ARBA00003234"/>
    </source>
</evidence>
<reference evidence="17" key="1">
    <citation type="submission" date="2020-10" db="EMBL/GenBank/DDBJ databases">
        <title>ChiBAC.</title>
        <authorList>
            <person name="Zenner C."/>
            <person name="Hitch T.C.A."/>
            <person name="Clavel T."/>
        </authorList>
    </citation>
    <scope>NUCLEOTIDE SEQUENCE</scope>
    <source>
        <strain evidence="17">DSM 107454</strain>
    </source>
</reference>
<dbReference type="HAMAP" id="MF_01864">
    <property type="entry name" value="tRNA_metthiotr_MiaB"/>
    <property type="match status" value="1"/>
</dbReference>
<feature type="binding site" evidence="13">
    <location>
        <position position="42"/>
    </location>
    <ligand>
        <name>[4Fe-4S] cluster</name>
        <dbReference type="ChEBI" id="CHEBI:49883"/>
        <label>1</label>
    </ligand>
</feature>
<dbReference type="CDD" id="cd01335">
    <property type="entry name" value="Radical_SAM"/>
    <property type="match status" value="1"/>
</dbReference>
<keyword evidence="13" id="KW-0819">tRNA processing</keyword>
<feature type="binding site" evidence="13">
    <location>
        <position position="112"/>
    </location>
    <ligand>
        <name>[4Fe-4S] cluster</name>
        <dbReference type="ChEBI" id="CHEBI:49883"/>
        <label>1</label>
    </ligand>
</feature>
<evidence type="ECO:0000256" key="5">
    <source>
        <dbReference type="ARBA" id="ARBA00022723"/>
    </source>
</evidence>
<dbReference type="NCBIfam" id="TIGR01574">
    <property type="entry name" value="miaB-methiolase"/>
    <property type="match status" value="1"/>
</dbReference>
<keyword evidence="13" id="KW-0963">Cytoplasm</keyword>
<evidence type="ECO:0000256" key="9">
    <source>
        <dbReference type="ARBA" id="ARBA00051425"/>
    </source>
</evidence>